<dbReference type="SUPFAM" id="SSF52518">
    <property type="entry name" value="Thiamin diphosphate-binding fold (THDP-binding)"/>
    <property type="match status" value="1"/>
</dbReference>
<name>A0A1H8UQ49_9FIRM</name>
<keyword evidence="6" id="KW-1185">Reference proteome</keyword>
<dbReference type="PANTHER" id="PTHR43825">
    <property type="entry name" value="PYRUVATE DEHYDROGENASE E1 COMPONENT"/>
    <property type="match status" value="1"/>
</dbReference>
<sequence length="321" mass="35270">MMFKLTGDRSKKGRELRLSIVETIQELMKYDDTIVALDADLAEPSGFNKIKKSNPDRFIQCGISEANMVGVSAGLSVMGFKPFLHSFGPFVTRRVYDQLYISGAYAHTTLHIYGSDPGFTVAQNGGTHTTWEDMALVRAIPNSVICDAADDIQLSWIIKEFAKMEGIHYVRANRKAVRNVYEAGSSFEIGKGNVIKKGTDVLIIVAGQLVSDALDAADLLDKKGISVEVIDMFTVKPLDQELLLNEAVGKQAIVTFENHSITGGLGSAVAETIAEANVGIKFKRHGVDERFGQVGTAEFLQKEYRLTAEDLVKTVEVLYER</sequence>
<evidence type="ECO:0000313" key="5">
    <source>
        <dbReference type="EMBL" id="SEP05339.1"/>
    </source>
</evidence>
<evidence type="ECO:0000259" key="4">
    <source>
        <dbReference type="SMART" id="SM00861"/>
    </source>
</evidence>
<dbReference type="InterPro" id="IPR005475">
    <property type="entry name" value="Transketolase-like_Pyr-bd"/>
</dbReference>
<feature type="domain" description="Transketolase-like pyrimidine-binding" evidence="4">
    <location>
        <begin position="14"/>
        <end position="179"/>
    </location>
</feature>
<evidence type="ECO:0000256" key="1">
    <source>
        <dbReference type="ARBA" id="ARBA00001964"/>
    </source>
</evidence>
<dbReference type="FunFam" id="3.40.50.970:FF:000129">
    <property type="entry name" value="Transketolase"/>
    <property type="match status" value="1"/>
</dbReference>
<evidence type="ECO:0000256" key="2">
    <source>
        <dbReference type="ARBA" id="ARBA00007131"/>
    </source>
</evidence>
<comment type="similarity">
    <text evidence="2">Belongs to the transketolase family.</text>
</comment>
<dbReference type="InterPro" id="IPR009014">
    <property type="entry name" value="Transketo_C/PFOR_II"/>
</dbReference>
<dbReference type="InterPro" id="IPR033248">
    <property type="entry name" value="Transketolase_C"/>
</dbReference>
<organism evidence="5 6">
    <name type="scientific">Propionispora vibrioides</name>
    <dbReference type="NCBI Taxonomy" id="112903"/>
    <lineage>
        <taxon>Bacteria</taxon>
        <taxon>Bacillati</taxon>
        <taxon>Bacillota</taxon>
        <taxon>Negativicutes</taxon>
        <taxon>Selenomonadales</taxon>
        <taxon>Sporomusaceae</taxon>
        <taxon>Propionispora</taxon>
    </lineage>
</organism>
<dbReference type="CDD" id="cd07033">
    <property type="entry name" value="TPP_PYR_DXS_TK_like"/>
    <property type="match status" value="1"/>
</dbReference>
<gene>
    <name evidence="5" type="ORF">SAMN04490178_10975</name>
</gene>
<reference evidence="5 6" key="1">
    <citation type="submission" date="2016-10" db="EMBL/GenBank/DDBJ databases">
        <authorList>
            <person name="de Groot N.N."/>
        </authorList>
    </citation>
    <scope>NUCLEOTIDE SEQUENCE [LARGE SCALE GENOMIC DNA]</scope>
    <source>
        <strain evidence="5 6">DSM 13305</strain>
    </source>
</reference>
<evidence type="ECO:0000256" key="3">
    <source>
        <dbReference type="ARBA" id="ARBA00023052"/>
    </source>
</evidence>
<dbReference type="STRING" id="112903.SAMN04490178_10975"/>
<proteinExistence type="inferred from homology"/>
<dbReference type="InterPro" id="IPR051157">
    <property type="entry name" value="PDH/Transketolase"/>
</dbReference>
<dbReference type="InterPro" id="IPR029061">
    <property type="entry name" value="THDP-binding"/>
</dbReference>
<dbReference type="Proteomes" id="UP000198847">
    <property type="component" value="Unassembled WGS sequence"/>
</dbReference>
<dbReference type="Gene3D" id="3.40.50.920">
    <property type="match status" value="1"/>
</dbReference>
<protein>
    <submittedName>
        <fullName evidence="5">Transketolase</fullName>
    </submittedName>
</protein>
<dbReference type="Pfam" id="PF02780">
    <property type="entry name" value="Transketolase_C"/>
    <property type="match status" value="1"/>
</dbReference>
<dbReference type="RefSeq" id="WP_218140642.1">
    <property type="nucleotide sequence ID" value="NZ_FODY01000009.1"/>
</dbReference>
<dbReference type="PANTHER" id="PTHR43825:SF1">
    <property type="entry name" value="TRANSKETOLASE-LIKE PYRIMIDINE-BINDING DOMAIN-CONTAINING PROTEIN"/>
    <property type="match status" value="1"/>
</dbReference>
<dbReference type="SMART" id="SM00861">
    <property type="entry name" value="Transket_pyr"/>
    <property type="match status" value="1"/>
</dbReference>
<comment type="cofactor">
    <cofactor evidence="1">
        <name>thiamine diphosphate</name>
        <dbReference type="ChEBI" id="CHEBI:58937"/>
    </cofactor>
</comment>
<dbReference type="EMBL" id="FODY01000009">
    <property type="protein sequence ID" value="SEP05339.1"/>
    <property type="molecule type" value="Genomic_DNA"/>
</dbReference>
<dbReference type="AlphaFoldDB" id="A0A1H8UQ49"/>
<keyword evidence="3" id="KW-0786">Thiamine pyrophosphate</keyword>
<dbReference type="Pfam" id="PF02779">
    <property type="entry name" value="Transket_pyr"/>
    <property type="match status" value="1"/>
</dbReference>
<accession>A0A1H8UQ49</accession>
<dbReference type="SUPFAM" id="SSF52922">
    <property type="entry name" value="TK C-terminal domain-like"/>
    <property type="match status" value="1"/>
</dbReference>
<dbReference type="Gene3D" id="3.40.50.970">
    <property type="match status" value="1"/>
</dbReference>
<evidence type="ECO:0000313" key="6">
    <source>
        <dbReference type="Proteomes" id="UP000198847"/>
    </source>
</evidence>